<dbReference type="CDD" id="cd05233">
    <property type="entry name" value="SDR_c"/>
    <property type="match status" value="1"/>
</dbReference>
<proteinExistence type="inferred from homology"/>
<protein>
    <submittedName>
        <fullName evidence="4">Short-chain dehydrogenase</fullName>
    </submittedName>
</protein>
<evidence type="ECO:0000313" key="4">
    <source>
        <dbReference type="EMBL" id="SDK35932.1"/>
    </source>
</evidence>
<organism evidence="4 5">
    <name type="scientific">Nonomuraea jiangxiensis</name>
    <dbReference type="NCBI Taxonomy" id="633440"/>
    <lineage>
        <taxon>Bacteria</taxon>
        <taxon>Bacillati</taxon>
        <taxon>Actinomycetota</taxon>
        <taxon>Actinomycetes</taxon>
        <taxon>Streptosporangiales</taxon>
        <taxon>Streptosporangiaceae</taxon>
        <taxon>Nonomuraea</taxon>
    </lineage>
</organism>
<dbReference type="RefSeq" id="WP_176993472.1">
    <property type="nucleotide sequence ID" value="NZ_FNDJ01000015.1"/>
</dbReference>
<accession>A0A1G9B8Q3</accession>
<name>A0A1G9B8Q3_9ACTN</name>
<sequence>MQDVALDLRGRRTLITGAGSGIGRALAVELAARQGALALVGRRAAALAETAALVAERGGTAHPIAADLTLDGEPERVVARAVSVLGGLDVLVNNAGNVRAAPLEDIDVADITAMIRLNLLAPVLATRAALPYLRAAGAEHGHAALVGIASASALVGLPYYAVYAATKAGLTRFDESVRRELIGSGVHVATVYPGPVDTPMMATTQAGEDLGYGLRPVGDVVAELMAGLEARHIDINTQLPERRAMEDLNARDPLAIDAALAPSLAERRAAVSGHRSI</sequence>
<dbReference type="InterPro" id="IPR036291">
    <property type="entry name" value="NAD(P)-bd_dom_sf"/>
</dbReference>
<dbReference type="PRINTS" id="PR00081">
    <property type="entry name" value="GDHRDH"/>
</dbReference>
<dbReference type="STRING" id="633440.SAMN05421869_115193"/>
<dbReference type="GO" id="GO:0016491">
    <property type="term" value="F:oxidoreductase activity"/>
    <property type="evidence" value="ECO:0007669"/>
    <property type="project" value="UniProtKB-KW"/>
</dbReference>
<dbReference type="PANTHER" id="PTHR44196:SF1">
    <property type="entry name" value="DEHYDROGENASE_REDUCTASE SDR FAMILY MEMBER 7B"/>
    <property type="match status" value="1"/>
</dbReference>
<dbReference type="EMBL" id="FNDJ01000015">
    <property type="protein sequence ID" value="SDK35932.1"/>
    <property type="molecule type" value="Genomic_DNA"/>
</dbReference>
<evidence type="ECO:0000313" key="5">
    <source>
        <dbReference type="Proteomes" id="UP000199202"/>
    </source>
</evidence>
<keyword evidence="2" id="KW-0560">Oxidoreductase</keyword>
<dbReference type="PRINTS" id="PR00080">
    <property type="entry name" value="SDRFAMILY"/>
</dbReference>
<keyword evidence="5" id="KW-1185">Reference proteome</keyword>
<evidence type="ECO:0000256" key="2">
    <source>
        <dbReference type="ARBA" id="ARBA00023002"/>
    </source>
</evidence>
<reference evidence="4 5" key="1">
    <citation type="submission" date="2016-10" db="EMBL/GenBank/DDBJ databases">
        <authorList>
            <person name="de Groot N.N."/>
        </authorList>
    </citation>
    <scope>NUCLEOTIDE SEQUENCE [LARGE SCALE GENOMIC DNA]</scope>
    <source>
        <strain evidence="4 5">CGMCC 4.6533</strain>
    </source>
</reference>
<evidence type="ECO:0000256" key="3">
    <source>
        <dbReference type="RuleBase" id="RU000363"/>
    </source>
</evidence>
<dbReference type="GO" id="GO:0016020">
    <property type="term" value="C:membrane"/>
    <property type="evidence" value="ECO:0007669"/>
    <property type="project" value="TreeGrafter"/>
</dbReference>
<dbReference type="Proteomes" id="UP000199202">
    <property type="component" value="Unassembled WGS sequence"/>
</dbReference>
<dbReference type="InterPro" id="IPR002347">
    <property type="entry name" value="SDR_fam"/>
</dbReference>
<comment type="similarity">
    <text evidence="1 3">Belongs to the short-chain dehydrogenases/reductases (SDR) family.</text>
</comment>
<evidence type="ECO:0000256" key="1">
    <source>
        <dbReference type="ARBA" id="ARBA00006484"/>
    </source>
</evidence>
<dbReference type="Pfam" id="PF00106">
    <property type="entry name" value="adh_short"/>
    <property type="match status" value="1"/>
</dbReference>
<dbReference type="AlphaFoldDB" id="A0A1G9B8Q3"/>
<dbReference type="PANTHER" id="PTHR44196">
    <property type="entry name" value="DEHYDROGENASE/REDUCTASE SDR FAMILY MEMBER 7B"/>
    <property type="match status" value="1"/>
</dbReference>
<dbReference type="Gene3D" id="3.40.50.720">
    <property type="entry name" value="NAD(P)-binding Rossmann-like Domain"/>
    <property type="match status" value="1"/>
</dbReference>
<gene>
    <name evidence="4" type="ORF">SAMN05421869_115193</name>
</gene>
<dbReference type="SUPFAM" id="SSF51735">
    <property type="entry name" value="NAD(P)-binding Rossmann-fold domains"/>
    <property type="match status" value="1"/>
</dbReference>